<evidence type="ECO:0000256" key="7">
    <source>
        <dbReference type="SAM" id="Phobius"/>
    </source>
</evidence>
<feature type="transmembrane region" description="Helical" evidence="7">
    <location>
        <begin position="339"/>
        <end position="358"/>
    </location>
</feature>
<dbReference type="PANTHER" id="PTHR23513">
    <property type="entry name" value="INTEGRAL MEMBRANE EFFLUX PROTEIN-RELATED"/>
    <property type="match status" value="1"/>
</dbReference>
<proteinExistence type="predicted"/>
<reference evidence="8 9" key="1">
    <citation type="submission" date="2019-04" db="EMBL/GenBank/DDBJ databases">
        <authorList>
            <person name="Jiang L."/>
        </authorList>
    </citation>
    <scope>NUCLEOTIDE SEQUENCE [LARGE SCALE GENOMIC DNA]</scope>
    <source>
        <strain evidence="8 9">YIM 131861</strain>
    </source>
</reference>
<dbReference type="GO" id="GO:0022857">
    <property type="term" value="F:transmembrane transporter activity"/>
    <property type="evidence" value="ECO:0007669"/>
    <property type="project" value="InterPro"/>
</dbReference>
<keyword evidence="3 7" id="KW-0812">Transmembrane</keyword>
<feature type="transmembrane region" description="Helical" evidence="7">
    <location>
        <begin position="398"/>
        <end position="422"/>
    </location>
</feature>
<accession>A0A4S4FVW9</accession>
<feature type="transmembrane region" description="Helical" evidence="7">
    <location>
        <begin position="311"/>
        <end position="330"/>
    </location>
</feature>
<evidence type="ECO:0000256" key="2">
    <source>
        <dbReference type="ARBA" id="ARBA00022475"/>
    </source>
</evidence>
<feature type="transmembrane region" description="Helical" evidence="7">
    <location>
        <begin position="136"/>
        <end position="158"/>
    </location>
</feature>
<feature type="region of interest" description="Disordered" evidence="6">
    <location>
        <begin position="1"/>
        <end position="25"/>
    </location>
</feature>
<dbReference type="GO" id="GO:0005886">
    <property type="term" value="C:plasma membrane"/>
    <property type="evidence" value="ECO:0007669"/>
    <property type="project" value="UniProtKB-SubCell"/>
</dbReference>
<dbReference type="PANTHER" id="PTHR23513:SF11">
    <property type="entry name" value="STAPHYLOFERRIN A TRANSPORTER"/>
    <property type="match status" value="1"/>
</dbReference>
<dbReference type="Pfam" id="PF07690">
    <property type="entry name" value="MFS_1"/>
    <property type="match status" value="1"/>
</dbReference>
<feature type="transmembrane region" description="Helical" evidence="7">
    <location>
        <begin position="103"/>
        <end position="124"/>
    </location>
</feature>
<dbReference type="SUPFAM" id="SSF103473">
    <property type="entry name" value="MFS general substrate transporter"/>
    <property type="match status" value="1"/>
</dbReference>
<protein>
    <submittedName>
        <fullName evidence="8">MFS transporter</fullName>
    </submittedName>
</protein>
<dbReference type="EMBL" id="SSSN01000007">
    <property type="protein sequence ID" value="THG33826.1"/>
    <property type="molecule type" value="Genomic_DNA"/>
</dbReference>
<evidence type="ECO:0000313" key="8">
    <source>
        <dbReference type="EMBL" id="THG33826.1"/>
    </source>
</evidence>
<comment type="caution">
    <text evidence="8">The sequence shown here is derived from an EMBL/GenBank/DDBJ whole genome shotgun (WGS) entry which is preliminary data.</text>
</comment>
<feature type="transmembrane region" description="Helical" evidence="7">
    <location>
        <begin position="364"/>
        <end position="386"/>
    </location>
</feature>
<dbReference type="Gene3D" id="1.20.1250.20">
    <property type="entry name" value="MFS general substrate transporter like domains"/>
    <property type="match status" value="1"/>
</dbReference>
<keyword evidence="2" id="KW-1003">Cell membrane</keyword>
<keyword evidence="4 7" id="KW-1133">Transmembrane helix</keyword>
<feature type="transmembrane region" description="Helical" evidence="7">
    <location>
        <begin position="164"/>
        <end position="189"/>
    </location>
</feature>
<name>A0A4S4FVW9_9MICO</name>
<feature type="transmembrane region" description="Helical" evidence="7">
    <location>
        <begin position="428"/>
        <end position="447"/>
    </location>
</feature>
<feature type="transmembrane region" description="Helical" evidence="7">
    <location>
        <begin position="227"/>
        <end position="247"/>
    </location>
</feature>
<keyword evidence="5 7" id="KW-0472">Membrane</keyword>
<evidence type="ECO:0000256" key="1">
    <source>
        <dbReference type="ARBA" id="ARBA00004651"/>
    </source>
</evidence>
<evidence type="ECO:0000313" key="9">
    <source>
        <dbReference type="Proteomes" id="UP000307380"/>
    </source>
</evidence>
<feature type="transmembrane region" description="Helical" evidence="7">
    <location>
        <begin position="74"/>
        <end position="97"/>
    </location>
</feature>
<evidence type="ECO:0000256" key="3">
    <source>
        <dbReference type="ARBA" id="ARBA00022692"/>
    </source>
</evidence>
<dbReference type="InterPro" id="IPR011701">
    <property type="entry name" value="MFS"/>
</dbReference>
<feature type="compositionally biased region" description="Basic residues" evidence="6">
    <location>
        <begin position="1"/>
        <end position="13"/>
    </location>
</feature>
<dbReference type="InterPro" id="IPR036259">
    <property type="entry name" value="MFS_trans_sf"/>
</dbReference>
<feature type="transmembrane region" description="Helical" evidence="7">
    <location>
        <begin position="275"/>
        <end position="299"/>
    </location>
</feature>
<feature type="transmembrane region" description="Helical" evidence="7">
    <location>
        <begin position="201"/>
        <end position="221"/>
    </location>
</feature>
<dbReference type="Proteomes" id="UP000307380">
    <property type="component" value="Unassembled WGS sequence"/>
</dbReference>
<comment type="subcellular location">
    <subcellularLocation>
        <location evidence="1">Cell membrane</location>
        <topology evidence="1">Multi-pass membrane protein</topology>
    </subcellularLocation>
</comment>
<evidence type="ECO:0000256" key="4">
    <source>
        <dbReference type="ARBA" id="ARBA00022989"/>
    </source>
</evidence>
<dbReference type="OrthoDB" id="4943255at2"/>
<keyword evidence="9" id="KW-1185">Reference proteome</keyword>
<evidence type="ECO:0000256" key="5">
    <source>
        <dbReference type="ARBA" id="ARBA00023136"/>
    </source>
</evidence>
<sequence>MRRISTTIHHRSPGTRCHDVSHRTSPSPDCPVATLFRPLKHGQALGALPGGTVGMMGGVIIAESDEQRFGAARYLVAALLSRMASAGGTVVFPILAIRELNDVGVGALLVAASLAPSVVIAPLAGALLDSTRRPRLLFVGAGLVSAVGYATGALLGIVPLPVVVIALLAAGCATPFVMGGMSSFVTSVIAPERTAFATDTLAYGVSGVGGPALSAVVIAAASPRAAALALATASALGALAILSLRLAPHRHERTDAGLLRRIATGTGYLVRHRPLLLVTASSTLTQVGAGAFPIAAIALAAQRWQHADEGAWIVTAFSVGSLASAVVVSIRPVQSVRPAVVLTTGFALTGALIALSAVGGDLVVTLALVAVAGVCSAPSTAALFELRTVNSPPAVRAQVFTVGAGLRAAASAAGAAIIGPFAGADAGLLVALVGFGWMASAAIMLPYRTQAPAPVNA</sequence>
<dbReference type="AlphaFoldDB" id="A0A4S4FVW9"/>
<gene>
    <name evidence="8" type="ORF">E6C70_10265</name>
</gene>
<organism evidence="8 9">
    <name type="scientific">Orlajensenia flava</name>
    <dbReference type="NCBI Taxonomy" id="2565934"/>
    <lineage>
        <taxon>Bacteria</taxon>
        <taxon>Bacillati</taxon>
        <taxon>Actinomycetota</taxon>
        <taxon>Actinomycetes</taxon>
        <taxon>Micrococcales</taxon>
        <taxon>Microbacteriaceae</taxon>
        <taxon>Orlajensenia</taxon>
    </lineage>
</organism>
<evidence type="ECO:0000256" key="6">
    <source>
        <dbReference type="SAM" id="MobiDB-lite"/>
    </source>
</evidence>